<dbReference type="RefSeq" id="XP_072601964.1">
    <property type="nucleotide sequence ID" value="XM_072745863.1"/>
</dbReference>
<feature type="compositionally biased region" description="Basic and acidic residues" evidence="1">
    <location>
        <begin position="228"/>
        <end position="248"/>
    </location>
</feature>
<name>A0ABM4ZHE8_VULVU</name>
<reference evidence="3" key="1">
    <citation type="submission" date="2025-08" db="UniProtKB">
        <authorList>
            <consortium name="RefSeq"/>
        </authorList>
    </citation>
    <scope>IDENTIFICATION</scope>
    <source>
        <tissue evidence="3">Cell line</tissue>
    </source>
</reference>
<feature type="compositionally biased region" description="Basic and acidic residues" evidence="1">
    <location>
        <begin position="24"/>
        <end position="33"/>
    </location>
</feature>
<feature type="region of interest" description="Disordered" evidence="1">
    <location>
        <begin position="1"/>
        <end position="100"/>
    </location>
</feature>
<feature type="compositionally biased region" description="Low complexity" evidence="1">
    <location>
        <begin position="190"/>
        <end position="199"/>
    </location>
</feature>
<evidence type="ECO:0000256" key="1">
    <source>
        <dbReference type="SAM" id="MobiDB-lite"/>
    </source>
</evidence>
<feature type="compositionally biased region" description="Low complexity" evidence="1">
    <location>
        <begin position="266"/>
        <end position="278"/>
    </location>
</feature>
<feature type="compositionally biased region" description="Basic residues" evidence="1">
    <location>
        <begin position="555"/>
        <end position="566"/>
    </location>
</feature>
<sequence>MRVRGRGAPRPRSARRCPRCCRVRGRDREEGRSRGPFRSLRSPRASGLGRPPLRASLARDAADAGPEARGRGGSSARARAAPAPPPPSAARGAGAPWARRGSRAAGASDIAPGVRASIHVLWLSSVRVRPADLCFRRHIPSGLDYSEAPLEAAASRSAAGPAGDGPGGAHAAAAVAAVAPRLPAPRCRLPGRLPLLQRHGGVRRPAAARRPARYPTRDAGGHRVGPAARREGRVGARWGREPPPRREQPPTSLRPADAVPAGQQHRAPGPGSPGASRRPAPPLPAQQQPARPGARRLPRAVPPAGAGAHREPAARPASRRLLGPGSAACALPGGDCRSCTCRTTALSCWRTKPWRGSPHWRCWTSAGTTWEPSAARPSGPWPACRSCASQRTLGAATAPCTGWEPGSRRAASGCSAPGTRRSCAPSPRAWRCRASWTFPAAASSASRPRCTWSRSRRRPTWARTCGWPARLRATRSPWSPGERWRSRATGSRGRRRRRRAGRRAPAARAAPTRAAACCSSATSPWPTPASTSARPPTPAAPPACPSSSWSTCPGRSRRSPRRRRPRPPGPSATSRCRRRAAWPSAPWAWPRRRPWRPPSRCWRSRRCCWPP</sequence>
<evidence type="ECO:0000313" key="2">
    <source>
        <dbReference type="Proteomes" id="UP001652641"/>
    </source>
</evidence>
<dbReference type="Proteomes" id="UP001652641">
    <property type="component" value="Unplaced"/>
</dbReference>
<feature type="compositionally biased region" description="Basic and acidic residues" evidence="1">
    <location>
        <begin position="60"/>
        <end position="70"/>
    </location>
</feature>
<protein>
    <submittedName>
        <fullName evidence="3">Leucine-rich repeat-containing protein 24 isoform X3</fullName>
    </submittedName>
</protein>
<feature type="region of interest" description="Disordered" evidence="1">
    <location>
        <begin position="472"/>
        <end position="581"/>
    </location>
</feature>
<accession>A0ABM4ZHE8</accession>
<keyword evidence="2" id="KW-1185">Reference proteome</keyword>
<feature type="compositionally biased region" description="Low complexity" evidence="1">
    <location>
        <begin position="545"/>
        <end position="554"/>
    </location>
</feature>
<organism evidence="2 3">
    <name type="scientific">Vulpes vulpes</name>
    <name type="common">Red fox</name>
    <dbReference type="NCBI Taxonomy" id="9627"/>
    <lineage>
        <taxon>Eukaryota</taxon>
        <taxon>Metazoa</taxon>
        <taxon>Chordata</taxon>
        <taxon>Craniata</taxon>
        <taxon>Vertebrata</taxon>
        <taxon>Euteleostomi</taxon>
        <taxon>Mammalia</taxon>
        <taxon>Eutheria</taxon>
        <taxon>Laurasiatheria</taxon>
        <taxon>Carnivora</taxon>
        <taxon>Caniformia</taxon>
        <taxon>Canidae</taxon>
        <taxon>Vulpes</taxon>
    </lineage>
</organism>
<feature type="compositionally biased region" description="Low complexity" evidence="1">
    <location>
        <begin position="89"/>
        <end position="100"/>
    </location>
</feature>
<proteinExistence type="predicted"/>
<feature type="compositionally biased region" description="Basic residues" evidence="1">
    <location>
        <begin position="200"/>
        <end position="212"/>
    </location>
</feature>
<feature type="compositionally biased region" description="Pro residues" evidence="1">
    <location>
        <begin position="535"/>
        <end position="544"/>
    </location>
</feature>
<evidence type="ECO:0000313" key="3">
    <source>
        <dbReference type="RefSeq" id="XP_072601964.1"/>
    </source>
</evidence>
<feature type="region of interest" description="Disordered" evidence="1">
    <location>
        <begin position="190"/>
        <end position="321"/>
    </location>
</feature>
<gene>
    <name evidence="3" type="primary">LRRC24</name>
</gene>
<feature type="compositionally biased region" description="Low complexity" evidence="1">
    <location>
        <begin position="503"/>
        <end position="534"/>
    </location>
</feature>
<dbReference type="GeneID" id="112911169"/>
<feature type="compositionally biased region" description="Basic residues" evidence="1">
    <location>
        <begin position="492"/>
        <end position="502"/>
    </location>
</feature>
<feature type="compositionally biased region" description="Basic residues" evidence="1">
    <location>
        <begin position="1"/>
        <end position="23"/>
    </location>
</feature>